<keyword evidence="9 14" id="KW-0472">Membrane</keyword>
<feature type="transmembrane region" description="Helical" evidence="14">
    <location>
        <begin position="69"/>
        <end position="87"/>
    </location>
</feature>
<evidence type="ECO:0000313" key="15">
    <source>
        <dbReference type="EMBL" id="CAJ0587459.1"/>
    </source>
</evidence>
<gene>
    <name evidence="15" type="ORF">MSPICULIGERA_LOCUS25426</name>
</gene>
<evidence type="ECO:0000256" key="12">
    <source>
        <dbReference type="ARBA" id="ARBA00023303"/>
    </source>
</evidence>
<dbReference type="Pfam" id="PF00858">
    <property type="entry name" value="ASC"/>
    <property type="match status" value="3"/>
</dbReference>
<dbReference type="PRINTS" id="PR01078">
    <property type="entry name" value="AMINACHANNEL"/>
</dbReference>
<keyword evidence="16" id="KW-1185">Reference proteome</keyword>
<evidence type="ECO:0000313" key="16">
    <source>
        <dbReference type="Proteomes" id="UP001177023"/>
    </source>
</evidence>
<evidence type="ECO:0000256" key="13">
    <source>
        <dbReference type="RuleBase" id="RU000679"/>
    </source>
</evidence>
<dbReference type="AlphaFoldDB" id="A0AA36DJY2"/>
<dbReference type="Proteomes" id="UP001177023">
    <property type="component" value="Unassembled WGS sequence"/>
</dbReference>
<keyword evidence="8 13" id="KW-0406">Ion transport</keyword>
<keyword evidence="11 13" id="KW-0739">Sodium transport</keyword>
<dbReference type="GO" id="GO:0005886">
    <property type="term" value="C:plasma membrane"/>
    <property type="evidence" value="ECO:0007669"/>
    <property type="project" value="TreeGrafter"/>
</dbReference>
<dbReference type="Gene3D" id="2.60.470.10">
    <property type="entry name" value="Acid-sensing ion channels like domains"/>
    <property type="match status" value="1"/>
</dbReference>
<feature type="non-terminal residue" evidence="15">
    <location>
        <position position="1"/>
    </location>
</feature>
<keyword evidence="7" id="KW-0915">Sodium</keyword>
<keyword evidence="3 13" id="KW-0813">Transport</keyword>
<evidence type="ECO:0000256" key="14">
    <source>
        <dbReference type="SAM" id="Phobius"/>
    </source>
</evidence>
<organism evidence="15 16">
    <name type="scientific">Mesorhabditis spiculigera</name>
    <dbReference type="NCBI Taxonomy" id="96644"/>
    <lineage>
        <taxon>Eukaryota</taxon>
        <taxon>Metazoa</taxon>
        <taxon>Ecdysozoa</taxon>
        <taxon>Nematoda</taxon>
        <taxon>Chromadorea</taxon>
        <taxon>Rhabditida</taxon>
        <taxon>Rhabditina</taxon>
        <taxon>Rhabditomorpha</taxon>
        <taxon>Rhabditoidea</taxon>
        <taxon>Rhabditidae</taxon>
        <taxon>Mesorhabditinae</taxon>
        <taxon>Mesorhabditis</taxon>
    </lineage>
</organism>
<comment type="subcellular location">
    <subcellularLocation>
        <location evidence="1">Membrane</location>
        <topology evidence="1">Multi-pass membrane protein</topology>
    </subcellularLocation>
</comment>
<evidence type="ECO:0000256" key="8">
    <source>
        <dbReference type="ARBA" id="ARBA00023065"/>
    </source>
</evidence>
<proteinExistence type="inferred from homology"/>
<keyword evidence="6 14" id="KW-1133">Transmembrane helix</keyword>
<evidence type="ECO:0000256" key="1">
    <source>
        <dbReference type="ARBA" id="ARBA00004141"/>
    </source>
</evidence>
<keyword evidence="4 13" id="KW-0894">Sodium channel</keyword>
<evidence type="ECO:0000256" key="10">
    <source>
        <dbReference type="ARBA" id="ARBA00023180"/>
    </source>
</evidence>
<evidence type="ECO:0000256" key="4">
    <source>
        <dbReference type="ARBA" id="ARBA00022461"/>
    </source>
</evidence>
<dbReference type="PANTHER" id="PTHR11690:SF222">
    <property type="entry name" value="AMILORIDE-SENSITIVE SODIUM CHANNEL SUBUNIT GAMMA"/>
    <property type="match status" value="1"/>
</dbReference>
<dbReference type="EMBL" id="CATQJA010002710">
    <property type="protein sequence ID" value="CAJ0587459.1"/>
    <property type="molecule type" value="Genomic_DNA"/>
</dbReference>
<dbReference type="Gene3D" id="1.10.287.820">
    <property type="entry name" value="Acid-sensing ion channel domain"/>
    <property type="match status" value="1"/>
</dbReference>
<dbReference type="GO" id="GO:0015280">
    <property type="term" value="F:ligand-gated sodium channel activity"/>
    <property type="evidence" value="ECO:0007669"/>
    <property type="project" value="TreeGrafter"/>
</dbReference>
<dbReference type="InterPro" id="IPR001873">
    <property type="entry name" value="ENaC"/>
</dbReference>
<evidence type="ECO:0000256" key="6">
    <source>
        <dbReference type="ARBA" id="ARBA00022989"/>
    </source>
</evidence>
<sequence>MTRFRKEERRSSITTKIQQLVVTIPVENFRRHIHPEDIGSWGRETEHFCGITTMHGPLRAYRGKSMYKWLWRLIMVFSGCLLLYQVGTIVGTHIERPVEAKVTFENSDEGLRFPLVTLCNYNPITREYLERVNGTGTFSDSVFKYLVQSNAELQAFLSAANGEELLKMDGEFQAFQRNAPYTVNDFFEQGGYKCEDLMKMCSFSGIKFDCCSKAQQTVTSLGKCYTISLWETREMKKQISPGEYSGLQILLDSQLGEIYRGSGTESDPVFTNSFENGFRFYVHDRKMMSFITSEGISVSPGSRVYSSIETEKFKRLPQNDWGECVEDWPEKYKDIAPHLPYSRKNCRALCRARYFQQSCGCAPFLYNSIKVYQTCTPLQLYNCLNQTRTSLYKDLETWCQDCPPECENWEYHAYNSYGFNFSEGARKWLKEQNGEWDDQRIEKNFVMVSIFYRELSYTKFEEVKGSDVSTMLSNIGGNMGLCFGMSVITCVEMIIYIQKLFWICVSKSRRKYMLEKRRIDLEKEQHLEETIREYRRHKEKLQSDKSAMGRLKKLSHRLREPSMKRKVADMSSKGGGGPEMELELKIDLAEKDGEKEIVGVVGERKSSNNSTLSVQSPMRYKSRSILFDDSIPEEADRKTSKASIELLTVQSPLQYKSRSIQLNDPAEMAGDQGQSRLHSCLAVPGQLQKSKSVQFEDVAEAEPTTYTTGDRPSSLTPRPILQKGRSFEADELPVFTFDFVKDNTPEKSMERDYFEKPVISEVSFKTADAGLQFPLVTVCNYNSIRQSHIQKLNSTGQFSHSLLAYLMQSSAEIRSFLGAAELKELEKGHAEYLLFTTSSNNTFDINTFFELGGYDCEAIFKTCSFAGQIFDCCQHARPTMTSLGKCYTLDMSLEGFHRLQLSPGEYNGLHLILDAQLDEFERLPQNDWGKCSEEWPFSPPLPLPYSRKNCKALCHARHFEETCGCAPYIYNTLKVFETCTPLDLFKCLDRAGHNNASGI</sequence>
<dbReference type="PANTHER" id="PTHR11690">
    <property type="entry name" value="AMILORIDE-SENSITIVE SODIUM CHANNEL-RELATED"/>
    <property type="match status" value="1"/>
</dbReference>
<comment type="caution">
    <text evidence="15">The sequence shown here is derived from an EMBL/GenBank/DDBJ whole genome shotgun (WGS) entry which is preliminary data.</text>
</comment>
<comment type="similarity">
    <text evidence="2 13">Belongs to the amiloride-sensitive sodium channel (TC 1.A.6) family.</text>
</comment>
<evidence type="ECO:0000256" key="7">
    <source>
        <dbReference type="ARBA" id="ARBA00023053"/>
    </source>
</evidence>
<keyword evidence="12 13" id="KW-0407">Ion channel</keyword>
<evidence type="ECO:0000256" key="9">
    <source>
        <dbReference type="ARBA" id="ARBA00023136"/>
    </source>
</evidence>
<name>A0AA36DJY2_9BILA</name>
<keyword evidence="10" id="KW-0325">Glycoprotein</keyword>
<protein>
    <submittedName>
        <fullName evidence="15">Uncharacterized protein</fullName>
    </submittedName>
</protein>
<dbReference type="Gene3D" id="1.10.287.770">
    <property type="entry name" value="YojJ-like"/>
    <property type="match status" value="1"/>
</dbReference>
<evidence type="ECO:0000256" key="3">
    <source>
        <dbReference type="ARBA" id="ARBA00022448"/>
    </source>
</evidence>
<evidence type="ECO:0000256" key="2">
    <source>
        <dbReference type="ARBA" id="ARBA00007193"/>
    </source>
</evidence>
<reference evidence="15" key="1">
    <citation type="submission" date="2023-06" db="EMBL/GenBank/DDBJ databases">
        <authorList>
            <person name="Delattre M."/>
        </authorList>
    </citation>
    <scope>NUCLEOTIDE SEQUENCE</scope>
    <source>
        <strain evidence="15">AF72</strain>
    </source>
</reference>
<accession>A0AA36DJY2</accession>
<evidence type="ECO:0000256" key="11">
    <source>
        <dbReference type="ARBA" id="ARBA00023201"/>
    </source>
</evidence>
<keyword evidence="5 13" id="KW-0812">Transmembrane</keyword>
<evidence type="ECO:0000256" key="5">
    <source>
        <dbReference type="ARBA" id="ARBA00022692"/>
    </source>
</evidence>